<dbReference type="OrthoDB" id="8370100at2"/>
<dbReference type="Proteomes" id="UP000235828">
    <property type="component" value="Chromosome A"/>
</dbReference>
<reference evidence="1 2" key="1">
    <citation type="submission" date="2017-10" db="EMBL/GenBank/DDBJ databases">
        <authorList>
            <person name="Banno H."/>
            <person name="Chua N.-H."/>
        </authorList>
    </citation>
    <scope>NUCLEOTIDE SEQUENCE [LARGE SCALE GENOMIC DNA]</scope>
    <source>
        <strain evidence="1">Vibrio tapetis CECT4600</strain>
    </source>
</reference>
<sequence length="280" mass="32111">MLKAILHGKAGRIEHGGQDSVRWASVFKAREDLLTSTFFERFAYLSDDVQTQILASCFSLSPDDFQVKFGAFQSIDYWPRYELGEGRESRQVEPDLVIRFDKCNLIVEVIKPPAGGDQYYDQWQREVDSFLQSDEHKALPLHFLAIGRIDRHNAQQWAYQLKKPNSVLELVGAIKWQAVTDKLIQQLASEGANKTDRRVLTDMLEGLALYGLKTNNFKWCDLVNHGFECLTLDHSRLVDSKLDQELIPANLSQSNQKLIHHNFNPVSLDALSVWPRNTHE</sequence>
<evidence type="ECO:0000313" key="1">
    <source>
        <dbReference type="EMBL" id="SON50418.1"/>
    </source>
</evidence>
<keyword evidence="2" id="KW-1185">Reference proteome</keyword>
<organism evidence="1 2">
    <name type="scientific">Vibrio tapetis subsp. tapetis</name>
    <dbReference type="NCBI Taxonomy" id="1671868"/>
    <lineage>
        <taxon>Bacteria</taxon>
        <taxon>Pseudomonadati</taxon>
        <taxon>Pseudomonadota</taxon>
        <taxon>Gammaproteobacteria</taxon>
        <taxon>Vibrionales</taxon>
        <taxon>Vibrionaceae</taxon>
        <taxon>Vibrio</taxon>
    </lineage>
</organism>
<name>A0A2N8ZEW1_9VIBR</name>
<dbReference type="KEGG" id="vta:A2439"/>
<dbReference type="AlphaFoldDB" id="A0A2N8ZEW1"/>
<accession>A0A2N8ZEW1</accession>
<evidence type="ECO:0000313" key="2">
    <source>
        <dbReference type="Proteomes" id="UP000235828"/>
    </source>
</evidence>
<gene>
    <name evidence="1" type="ORF">VTAP4600_A2439</name>
</gene>
<protein>
    <submittedName>
        <fullName evidence="1">Uncharacterized protein</fullName>
    </submittedName>
</protein>
<dbReference type="RefSeq" id="WP_102522905.1">
    <property type="nucleotide sequence ID" value="NZ_LT960611.1"/>
</dbReference>
<dbReference type="EMBL" id="LT960611">
    <property type="protein sequence ID" value="SON50418.1"/>
    <property type="molecule type" value="Genomic_DNA"/>
</dbReference>
<proteinExistence type="predicted"/>